<dbReference type="Proteomes" id="UP001151760">
    <property type="component" value="Unassembled WGS sequence"/>
</dbReference>
<protein>
    <recommendedName>
        <fullName evidence="4">Xylulose kinase-1</fullName>
    </recommendedName>
</protein>
<keyword evidence="3" id="KW-1185">Reference proteome</keyword>
<evidence type="ECO:0000313" key="2">
    <source>
        <dbReference type="EMBL" id="GJT38072.1"/>
    </source>
</evidence>
<comment type="caution">
    <text evidence="2">The sequence shown here is derived from an EMBL/GenBank/DDBJ whole genome shotgun (WGS) entry which is preliminary data.</text>
</comment>
<name>A0ABQ5DIB9_9ASTR</name>
<accession>A0ABQ5DIB9</accession>
<feature type="compositionally biased region" description="Polar residues" evidence="1">
    <location>
        <begin position="172"/>
        <end position="192"/>
    </location>
</feature>
<sequence length="314" mass="34331">MADLAFVKQHNMVAYLDKTKENANFHQILDFLTSSSINFALTVSPTIYASYIEQFWNTASLKTINSEKQMHANVDGKDLVVSESSVRRDLHLNDEDGTACLTNNEIFENHALIMNHLLNLGKPCTDGKTMHSVEELGSKEVFNVSKVFAIVFEYLTSKFVTTVAASQLLKDPNTNRGTKRGQNTKVPQSGGSPNKVGDEAINEEMLDSVEKAATTASSLEAGQASVVLGTKKPWGGAPAQTRSERVLEKPNEPPLLEGHTSRSGEGSMEHTFELMDNVPPIPHHSPLTGGYTPGSDEGRPKLEELITMCTKLSK</sequence>
<dbReference type="EMBL" id="BQNB010015275">
    <property type="protein sequence ID" value="GJT38072.1"/>
    <property type="molecule type" value="Genomic_DNA"/>
</dbReference>
<reference evidence="2" key="2">
    <citation type="submission" date="2022-01" db="EMBL/GenBank/DDBJ databases">
        <authorList>
            <person name="Yamashiro T."/>
            <person name="Shiraishi A."/>
            <person name="Satake H."/>
            <person name="Nakayama K."/>
        </authorList>
    </citation>
    <scope>NUCLEOTIDE SEQUENCE</scope>
</reference>
<proteinExistence type="predicted"/>
<gene>
    <name evidence="2" type="ORF">Tco_0937937</name>
</gene>
<feature type="region of interest" description="Disordered" evidence="1">
    <location>
        <begin position="230"/>
        <end position="299"/>
    </location>
</feature>
<reference evidence="2" key="1">
    <citation type="journal article" date="2022" name="Int. J. Mol. Sci.">
        <title>Draft Genome of Tanacetum Coccineum: Genomic Comparison of Closely Related Tanacetum-Family Plants.</title>
        <authorList>
            <person name="Yamashiro T."/>
            <person name="Shiraishi A."/>
            <person name="Nakayama K."/>
            <person name="Satake H."/>
        </authorList>
    </citation>
    <scope>NUCLEOTIDE SEQUENCE</scope>
</reference>
<evidence type="ECO:0000313" key="3">
    <source>
        <dbReference type="Proteomes" id="UP001151760"/>
    </source>
</evidence>
<feature type="compositionally biased region" description="Basic and acidic residues" evidence="1">
    <location>
        <begin position="242"/>
        <end position="251"/>
    </location>
</feature>
<evidence type="ECO:0008006" key="4">
    <source>
        <dbReference type="Google" id="ProtNLM"/>
    </source>
</evidence>
<evidence type="ECO:0000256" key="1">
    <source>
        <dbReference type="SAM" id="MobiDB-lite"/>
    </source>
</evidence>
<feature type="compositionally biased region" description="Basic and acidic residues" evidence="1">
    <location>
        <begin position="259"/>
        <end position="273"/>
    </location>
</feature>
<organism evidence="2 3">
    <name type="scientific">Tanacetum coccineum</name>
    <dbReference type="NCBI Taxonomy" id="301880"/>
    <lineage>
        <taxon>Eukaryota</taxon>
        <taxon>Viridiplantae</taxon>
        <taxon>Streptophyta</taxon>
        <taxon>Embryophyta</taxon>
        <taxon>Tracheophyta</taxon>
        <taxon>Spermatophyta</taxon>
        <taxon>Magnoliopsida</taxon>
        <taxon>eudicotyledons</taxon>
        <taxon>Gunneridae</taxon>
        <taxon>Pentapetalae</taxon>
        <taxon>asterids</taxon>
        <taxon>campanulids</taxon>
        <taxon>Asterales</taxon>
        <taxon>Asteraceae</taxon>
        <taxon>Asteroideae</taxon>
        <taxon>Anthemideae</taxon>
        <taxon>Anthemidinae</taxon>
        <taxon>Tanacetum</taxon>
    </lineage>
</organism>
<feature type="region of interest" description="Disordered" evidence="1">
    <location>
        <begin position="171"/>
        <end position="198"/>
    </location>
</feature>